<dbReference type="InterPro" id="IPR046342">
    <property type="entry name" value="CBS_dom_sf"/>
</dbReference>
<dbReference type="Pfam" id="PF00571">
    <property type="entry name" value="CBS"/>
    <property type="match status" value="2"/>
</dbReference>
<keyword evidence="5" id="KW-1185">Reference proteome</keyword>
<dbReference type="InterPro" id="IPR000644">
    <property type="entry name" value="CBS_dom"/>
</dbReference>
<dbReference type="SMART" id="SM00116">
    <property type="entry name" value="CBS"/>
    <property type="match status" value="2"/>
</dbReference>
<reference evidence="4 5" key="1">
    <citation type="journal article" date="2022" name="Syst. Appl. Microbiol.">
        <title>Natronocalculus amylovorans gen. nov., sp. nov., and Natranaeroarchaeum aerophilus sp. nov., dominant culturable amylolytic natronoarchaea from hypersaline soda lakes in southwestern Siberia.</title>
        <authorList>
            <person name="Sorokin D.Y."/>
            <person name="Elcheninov A.G."/>
            <person name="Khizhniak T.V."/>
            <person name="Koenen M."/>
            <person name="Bale N.J."/>
            <person name="Damste J.S.S."/>
            <person name="Kublanov I.V."/>
        </authorList>
    </citation>
    <scope>NUCLEOTIDE SEQUENCE [LARGE SCALE GENOMIC DNA]</scope>
    <source>
        <strain evidence="4 5">AArc-St1-1</strain>
    </source>
</reference>
<gene>
    <name evidence="4" type="ORF">AArcSt11_02655</name>
</gene>
<dbReference type="PROSITE" id="PS51371">
    <property type="entry name" value="CBS"/>
    <property type="match status" value="2"/>
</dbReference>
<dbReference type="Proteomes" id="UP001202674">
    <property type="component" value="Unassembled WGS sequence"/>
</dbReference>
<keyword evidence="1 2" id="KW-0129">CBS domain</keyword>
<comment type="caution">
    <text evidence="4">The sequence shown here is derived from an EMBL/GenBank/DDBJ whole genome shotgun (WGS) entry which is preliminary data.</text>
</comment>
<feature type="domain" description="CBS" evidence="3">
    <location>
        <begin position="7"/>
        <end position="64"/>
    </location>
</feature>
<dbReference type="PANTHER" id="PTHR43080:SF2">
    <property type="entry name" value="CBS DOMAIN-CONTAINING PROTEIN"/>
    <property type="match status" value="1"/>
</dbReference>
<accession>A0AAE3FN28</accession>
<organism evidence="4 5">
    <name type="scientific">Natranaeroarchaeum aerophilus</name>
    <dbReference type="NCBI Taxonomy" id="2917711"/>
    <lineage>
        <taxon>Archaea</taxon>
        <taxon>Methanobacteriati</taxon>
        <taxon>Methanobacteriota</taxon>
        <taxon>Stenosarchaea group</taxon>
        <taxon>Halobacteria</taxon>
        <taxon>Halobacteriales</taxon>
        <taxon>Natronoarchaeaceae</taxon>
        <taxon>Natranaeroarchaeum</taxon>
    </lineage>
</organism>
<feature type="domain" description="CBS" evidence="3">
    <location>
        <begin position="72"/>
        <end position="129"/>
    </location>
</feature>
<protein>
    <submittedName>
        <fullName evidence="4">CBS domain-containing protein</fullName>
    </submittedName>
</protein>
<evidence type="ECO:0000313" key="5">
    <source>
        <dbReference type="Proteomes" id="UP001202674"/>
    </source>
</evidence>
<name>A0AAE3FN28_9EURY</name>
<evidence type="ECO:0000259" key="3">
    <source>
        <dbReference type="PROSITE" id="PS51371"/>
    </source>
</evidence>
<dbReference type="CDD" id="cd17775">
    <property type="entry name" value="CBS_pair_bact_arch"/>
    <property type="match status" value="1"/>
</dbReference>
<evidence type="ECO:0000256" key="1">
    <source>
        <dbReference type="ARBA" id="ARBA00023122"/>
    </source>
</evidence>
<dbReference type="InterPro" id="IPR051257">
    <property type="entry name" value="Diverse_CBS-Domain"/>
</dbReference>
<dbReference type="PANTHER" id="PTHR43080">
    <property type="entry name" value="CBS DOMAIN-CONTAINING PROTEIN CBSX3, MITOCHONDRIAL"/>
    <property type="match status" value="1"/>
</dbReference>
<dbReference type="SUPFAM" id="SSF54631">
    <property type="entry name" value="CBS-domain pair"/>
    <property type="match status" value="1"/>
</dbReference>
<evidence type="ECO:0000256" key="2">
    <source>
        <dbReference type="PROSITE-ProRule" id="PRU00703"/>
    </source>
</evidence>
<evidence type="ECO:0000313" key="4">
    <source>
        <dbReference type="EMBL" id="MCL9812552.1"/>
    </source>
</evidence>
<proteinExistence type="predicted"/>
<sequence length="140" mass="15080">MPVEDLARSAVVTASPDASIRELATTMDDEEVGSVVITDSETPIGIVTDRDLTVRVLAAERDPSALRAEDVMTTELCTVERTAGFYRATELMAQHGVRRLPVCDGAGELVGIITTDDLNELLADEHGELASVVRAQRPPY</sequence>
<dbReference type="Gene3D" id="3.10.580.10">
    <property type="entry name" value="CBS-domain"/>
    <property type="match status" value="1"/>
</dbReference>
<dbReference type="RefSeq" id="WP_250594348.1">
    <property type="nucleotide sequence ID" value="NZ_JAKRVY010000001.1"/>
</dbReference>
<dbReference type="AlphaFoldDB" id="A0AAE3FN28"/>
<dbReference type="EMBL" id="JAKRVY010000001">
    <property type="protein sequence ID" value="MCL9812552.1"/>
    <property type="molecule type" value="Genomic_DNA"/>
</dbReference>